<sequence>MLACQVALYPLGVKEYSQLIKEVLASWSAGQVQVETNSMSTIIRGEEEEVWRAVKTLFEAAADRGEVVLVATFSNRCGCQV</sequence>
<evidence type="ECO:0000313" key="2">
    <source>
        <dbReference type="EMBL" id="SMB99940.1"/>
    </source>
</evidence>
<dbReference type="InterPro" id="IPR029756">
    <property type="entry name" value="MTH1187/YkoF-like"/>
</dbReference>
<dbReference type="OrthoDB" id="2970529at2"/>
<keyword evidence="3" id="KW-1185">Reference proteome</keyword>
<name>A0A1W1W3B0_9FIRM</name>
<dbReference type="Pfam" id="PF07615">
    <property type="entry name" value="Ykof"/>
    <property type="match status" value="1"/>
</dbReference>
<dbReference type="Proteomes" id="UP000192569">
    <property type="component" value="Chromosome I"/>
</dbReference>
<organism evidence="2 3">
    <name type="scientific">Thermanaeromonas toyohensis ToBE</name>
    <dbReference type="NCBI Taxonomy" id="698762"/>
    <lineage>
        <taxon>Bacteria</taxon>
        <taxon>Bacillati</taxon>
        <taxon>Bacillota</taxon>
        <taxon>Clostridia</taxon>
        <taxon>Neomoorellales</taxon>
        <taxon>Neomoorellaceae</taxon>
        <taxon>Thermanaeromonas</taxon>
    </lineage>
</organism>
<dbReference type="RefSeq" id="WP_084666817.1">
    <property type="nucleotide sequence ID" value="NZ_LT838272.1"/>
</dbReference>
<proteinExistence type="predicted"/>
<dbReference type="InterPro" id="IPR011522">
    <property type="entry name" value="Thiamin/HMP-bd_put_YkoF"/>
</dbReference>
<dbReference type="EMBL" id="LT838272">
    <property type="protein sequence ID" value="SMB99940.1"/>
    <property type="molecule type" value="Genomic_DNA"/>
</dbReference>
<evidence type="ECO:0000259" key="1">
    <source>
        <dbReference type="Pfam" id="PF07615"/>
    </source>
</evidence>
<evidence type="ECO:0000313" key="3">
    <source>
        <dbReference type="Proteomes" id="UP000192569"/>
    </source>
</evidence>
<accession>A0A1W1W3B0</accession>
<dbReference type="Gene3D" id="3.30.70.930">
    <property type="match status" value="1"/>
</dbReference>
<protein>
    <submittedName>
        <fullName evidence="2">YKOF-related Family</fullName>
    </submittedName>
</protein>
<dbReference type="SUPFAM" id="SSF89957">
    <property type="entry name" value="MTH1187/YkoF-like"/>
    <property type="match status" value="1"/>
</dbReference>
<gene>
    <name evidence="2" type="ORF">SAMN00808754_3171</name>
</gene>
<feature type="domain" description="Thiamin/hydroxymethyl pyrimidine-binding YkoF putative" evidence="1">
    <location>
        <begin position="3"/>
        <end position="77"/>
    </location>
</feature>
<reference evidence="2 3" key="1">
    <citation type="submission" date="2017-04" db="EMBL/GenBank/DDBJ databases">
        <authorList>
            <person name="Afonso C.L."/>
            <person name="Miller P.J."/>
            <person name="Scott M.A."/>
            <person name="Spackman E."/>
            <person name="Goraichik I."/>
            <person name="Dimitrov K.M."/>
            <person name="Suarez D.L."/>
            <person name="Swayne D.E."/>
        </authorList>
    </citation>
    <scope>NUCLEOTIDE SEQUENCE [LARGE SCALE GENOMIC DNA]</scope>
    <source>
        <strain evidence="2 3">ToBE</strain>
    </source>
</reference>
<dbReference type="AlphaFoldDB" id="A0A1W1W3B0"/>